<sequence length="206" mass="22646">MRSIILGLLAVVGLASATNNTSAQYYRSNGYNYQSYSNGYQPYSGYYYPPSGLTNFPNAYNPWARYHNNNYNQYAAAAYFNYMVQYNNATIFNPSLYPGYGLSDYSFQNFGFNQFNGLGVNNFNQPALQKEVGGFVAVDRATAVNPVSGTVLKPYRGIALTREGTFYHVPGTGSLTAWGTFLPGSGVYVNPLTGTTYNPTTGLIAR</sequence>
<feature type="chain" id="PRO_5022967065" evidence="1">
    <location>
        <begin position="18"/>
        <end position="206"/>
    </location>
</feature>
<reference evidence="3" key="1">
    <citation type="submission" date="2019-08" db="EMBL/GenBank/DDBJ databases">
        <title>Limnoglobus roseus gen. nov., sp. nov., a novel freshwater planctomycete with a giant genome from the family Gemmataceae.</title>
        <authorList>
            <person name="Kulichevskaya I.S."/>
            <person name="Naumoff D.G."/>
            <person name="Miroshnikov K."/>
            <person name="Ivanova A."/>
            <person name="Philippov D.A."/>
            <person name="Hakobyan A."/>
            <person name="Rijpstra I.C."/>
            <person name="Sinninghe Damste J.S."/>
            <person name="Liesack W."/>
            <person name="Dedysh S.N."/>
        </authorList>
    </citation>
    <scope>NUCLEOTIDE SEQUENCE [LARGE SCALE GENOMIC DNA]</scope>
    <source>
        <strain evidence="3">PX52</strain>
    </source>
</reference>
<dbReference type="Proteomes" id="UP000324974">
    <property type="component" value="Chromosome"/>
</dbReference>
<dbReference type="KEGG" id="lrs:PX52LOC_06476"/>
<dbReference type="EMBL" id="CP042425">
    <property type="protein sequence ID" value="QEL19405.1"/>
    <property type="molecule type" value="Genomic_DNA"/>
</dbReference>
<gene>
    <name evidence="2" type="ORF">PX52LOC_06476</name>
</gene>
<name>A0A5C1ALF5_9BACT</name>
<keyword evidence="1" id="KW-0732">Signal</keyword>
<dbReference type="AlphaFoldDB" id="A0A5C1ALF5"/>
<accession>A0A5C1ALF5</accession>
<organism evidence="2 3">
    <name type="scientific">Limnoglobus roseus</name>
    <dbReference type="NCBI Taxonomy" id="2598579"/>
    <lineage>
        <taxon>Bacteria</taxon>
        <taxon>Pseudomonadati</taxon>
        <taxon>Planctomycetota</taxon>
        <taxon>Planctomycetia</taxon>
        <taxon>Gemmatales</taxon>
        <taxon>Gemmataceae</taxon>
        <taxon>Limnoglobus</taxon>
    </lineage>
</organism>
<keyword evidence="3" id="KW-1185">Reference proteome</keyword>
<evidence type="ECO:0000313" key="3">
    <source>
        <dbReference type="Proteomes" id="UP000324974"/>
    </source>
</evidence>
<protein>
    <submittedName>
        <fullName evidence="2">Uncharacterized protein</fullName>
    </submittedName>
</protein>
<evidence type="ECO:0000256" key="1">
    <source>
        <dbReference type="SAM" id="SignalP"/>
    </source>
</evidence>
<dbReference type="OrthoDB" id="10013322at2"/>
<feature type="signal peptide" evidence="1">
    <location>
        <begin position="1"/>
        <end position="17"/>
    </location>
</feature>
<proteinExistence type="predicted"/>
<dbReference type="RefSeq" id="WP_149113798.1">
    <property type="nucleotide sequence ID" value="NZ_CP042425.1"/>
</dbReference>
<evidence type="ECO:0000313" key="2">
    <source>
        <dbReference type="EMBL" id="QEL19405.1"/>
    </source>
</evidence>